<keyword evidence="2" id="KW-0812">Transmembrane</keyword>
<feature type="transmembrane region" description="Helical" evidence="2">
    <location>
        <begin position="7"/>
        <end position="26"/>
    </location>
</feature>
<feature type="non-terminal residue" evidence="3">
    <location>
        <position position="300"/>
    </location>
</feature>
<proteinExistence type="predicted"/>
<comment type="caution">
    <text evidence="3">The sequence shown here is derived from an EMBL/GenBank/DDBJ whole genome shotgun (WGS) entry which is preliminary data.</text>
</comment>
<dbReference type="EMBL" id="JACGCI010000047">
    <property type="protein sequence ID" value="KAF6751849.1"/>
    <property type="molecule type" value="Genomic_DNA"/>
</dbReference>
<name>A0A8H6M3I6_9AGAR</name>
<feature type="region of interest" description="Disordered" evidence="1">
    <location>
        <begin position="278"/>
        <end position="300"/>
    </location>
</feature>
<dbReference type="AlphaFoldDB" id="A0A8H6M3I6"/>
<feature type="transmembrane region" description="Helical" evidence="2">
    <location>
        <begin position="127"/>
        <end position="148"/>
    </location>
</feature>
<evidence type="ECO:0000256" key="2">
    <source>
        <dbReference type="SAM" id="Phobius"/>
    </source>
</evidence>
<protein>
    <submittedName>
        <fullName evidence="3">Uncharacterized protein</fullName>
    </submittedName>
</protein>
<reference evidence="3 4" key="1">
    <citation type="submission" date="2020-07" db="EMBL/GenBank/DDBJ databases">
        <title>Comparative genomics of pyrophilous fungi reveals a link between fire events and developmental genes.</title>
        <authorList>
            <consortium name="DOE Joint Genome Institute"/>
            <person name="Steindorff A.S."/>
            <person name="Carver A."/>
            <person name="Calhoun S."/>
            <person name="Stillman K."/>
            <person name="Liu H."/>
            <person name="Lipzen A."/>
            <person name="Pangilinan J."/>
            <person name="Labutti K."/>
            <person name="Bruns T.D."/>
            <person name="Grigoriev I.V."/>
        </authorList>
    </citation>
    <scope>NUCLEOTIDE SEQUENCE [LARGE SCALE GENOMIC DNA]</scope>
    <source>
        <strain evidence="3 4">CBS 144469</strain>
    </source>
</reference>
<keyword evidence="2" id="KW-0472">Membrane</keyword>
<feature type="transmembrane region" description="Helical" evidence="2">
    <location>
        <begin position="202"/>
        <end position="221"/>
    </location>
</feature>
<dbReference type="OrthoDB" id="3346544at2759"/>
<dbReference type="Proteomes" id="UP000521943">
    <property type="component" value="Unassembled WGS sequence"/>
</dbReference>
<feature type="transmembrane region" description="Helical" evidence="2">
    <location>
        <begin position="169"/>
        <end position="196"/>
    </location>
</feature>
<keyword evidence="4" id="KW-1185">Reference proteome</keyword>
<evidence type="ECO:0000313" key="3">
    <source>
        <dbReference type="EMBL" id="KAF6751849.1"/>
    </source>
</evidence>
<sequence length="300" mass="33395">RELIRAQVLFLSMISMFIMITIYTAINLYRGIQGYALIAVLPTPVSYYHDLSRWDNFAFGAIVNLLTWHADALVIYRCFVIWGDSYYAILLPTLLLSLSFGIGATFLAWSKNTAAVPFPVISIILKIIYPLNLAQSILTTGLISYKIYAQHRLSRATGMFQGPKNGINLLTVVRIVIESALIYTAQQFVLLVLLLMDSPGQTVLHSTTVPSIGIVFTLMAIRTHFARSGSEIERAKQHLQRSTRIIRPQTGDFSFMPSPTFAGGDIPLDNLSEGDHRALGSRRNSESSYIVFSKPENDGS</sequence>
<accession>A0A8H6M3I6</accession>
<gene>
    <name evidence="3" type="ORF">DFP72DRAFT_815933</name>
</gene>
<feature type="transmembrane region" description="Helical" evidence="2">
    <location>
        <begin position="86"/>
        <end position="107"/>
    </location>
</feature>
<evidence type="ECO:0000256" key="1">
    <source>
        <dbReference type="SAM" id="MobiDB-lite"/>
    </source>
</evidence>
<evidence type="ECO:0000313" key="4">
    <source>
        <dbReference type="Proteomes" id="UP000521943"/>
    </source>
</evidence>
<organism evidence="3 4">
    <name type="scientific">Ephemerocybe angulata</name>
    <dbReference type="NCBI Taxonomy" id="980116"/>
    <lineage>
        <taxon>Eukaryota</taxon>
        <taxon>Fungi</taxon>
        <taxon>Dikarya</taxon>
        <taxon>Basidiomycota</taxon>
        <taxon>Agaricomycotina</taxon>
        <taxon>Agaricomycetes</taxon>
        <taxon>Agaricomycetidae</taxon>
        <taxon>Agaricales</taxon>
        <taxon>Agaricineae</taxon>
        <taxon>Psathyrellaceae</taxon>
        <taxon>Ephemerocybe</taxon>
    </lineage>
</organism>
<feature type="transmembrane region" description="Helical" evidence="2">
    <location>
        <begin position="57"/>
        <end position="79"/>
    </location>
</feature>
<keyword evidence="2" id="KW-1133">Transmembrane helix</keyword>